<dbReference type="Proteomes" id="UP000693981">
    <property type="component" value="Unassembled WGS sequence"/>
</dbReference>
<gene>
    <name evidence="2" type="ORF">PHYBOEH_003393</name>
</gene>
<comment type="caution">
    <text evidence="2">The sequence shown here is derived from an EMBL/GenBank/DDBJ whole genome shotgun (WGS) entry which is preliminary data.</text>
</comment>
<evidence type="ECO:0000256" key="1">
    <source>
        <dbReference type="SAM" id="MobiDB-lite"/>
    </source>
</evidence>
<feature type="region of interest" description="Disordered" evidence="1">
    <location>
        <begin position="170"/>
        <end position="224"/>
    </location>
</feature>
<organism evidence="2 3">
    <name type="scientific">Phytophthora boehmeriae</name>
    <dbReference type="NCBI Taxonomy" id="109152"/>
    <lineage>
        <taxon>Eukaryota</taxon>
        <taxon>Sar</taxon>
        <taxon>Stramenopiles</taxon>
        <taxon>Oomycota</taxon>
        <taxon>Peronosporomycetes</taxon>
        <taxon>Peronosporales</taxon>
        <taxon>Peronosporaceae</taxon>
        <taxon>Phytophthora</taxon>
    </lineage>
</organism>
<keyword evidence="3" id="KW-1185">Reference proteome</keyword>
<reference evidence="2" key="1">
    <citation type="submission" date="2021-02" db="EMBL/GenBank/DDBJ databases">
        <authorList>
            <person name="Palmer J.M."/>
        </authorList>
    </citation>
    <scope>NUCLEOTIDE SEQUENCE</scope>
    <source>
        <strain evidence="2">SCRP23</strain>
    </source>
</reference>
<feature type="compositionally biased region" description="Basic and acidic residues" evidence="1">
    <location>
        <begin position="142"/>
        <end position="151"/>
    </location>
</feature>
<evidence type="ECO:0000313" key="3">
    <source>
        <dbReference type="Proteomes" id="UP000693981"/>
    </source>
</evidence>
<dbReference type="EMBL" id="JAGDFL010000196">
    <property type="protein sequence ID" value="KAG7395636.1"/>
    <property type="molecule type" value="Genomic_DNA"/>
</dbReference>
<protein>
    <submittedName>
        <fullName evidence="2">Uncharacterized protein</fullName>
    </submittedName>
</protein>
<feature type="compositionally biased region" description="Basic and acidic residues" evidence="1">
    <location>
        <begin position="171"/>
        <end position="187"/>
    </location>
</feature>
<name>A0A8T1WQA9_9STRA</name>
<evidence type="ECO:0000313" key="2">
    <source>
        <dbReference type="EMBL" id="KAG7395636.1"/>
    </source>
</evidence>
<accession>A0A8T1WQA9</accession>
<proteinExistence type="predicted"/>
<feature type="compositionally biased region" description="Basic and acidic residues" evidence="1">
    <location>
        <begin position="214"/>
        <end position="224"/>
    </location>
</feature>
<sequence length="224" mass="24829">MALKSYHRETLNDNWYEDRATPLRGVLPTDGVKEYATTTGTDFNGAQPAGHRQKQRMINDANISEAMRQTATVDFSRGFRSVIPRPDPEPDREMITTHRRAFINHFPTSSPTSHAGAMTAAGGPGGGKVERGKAASGAMGEVYKKSSEPQRDTLAQRSWMYSTDPMIAVMQKREALEASKSESRPASEEQSNNPEGFGRKLTSITGLRKHHKGVFRDDEPEHVQ</sequence>
<dbReference type="OrthoDB" id="184770at2759"/>
<feature type="region of interest" description="Disordered" evidence="1">
    <location>
        <begin position="107"/>
        <end position="157"/>
    </location>
</feature>
<dbReference type="AlphaFoldDB" id="A0A8T1WQA9"/>